<name>A0ABD6EGS1_9BILA</name>
<keyword evidence="1" id="KW-0285">Flavoprotein</keyword>
<dbReference type="EMBL" id="JBGFUD010003928">
    <property type="protein sequence ID" value="MFH4979178.1"/>
    <property type="molecule type" value="Genomic_DNA"/>
</dbReference>
<dbReference type="Pfam" id="PF00724">
    <property type="entry name" value="Oxidored_FMN"/>
    <property type="match status" value="1"/>
</dbReference>
<sequence length="445" mass="49793">MERLMEVVIFLLLGRRTLRETNPTLSLNNSSDCLKWPLKFEVAYGQVAKNRIMKAPMSEMLSTYNSENDTLSGLPTESLLNLYRIWSVGGSGIIVTGSIAVNENYLEKKGNLLISRNVDSPQRRHMFKMLSATSGSESLIIAQLLHPGRNAVQLHPGTEALDMNNISISGLKEIVEEHIYAARFCEDCGFDGIELNVALDFAIAQLVDASTNNRTDDYGGGLLSRTKIIFDIIGGMRKKLSNNEKFIVGMKMHCGNYKTAYNESEFVEYLEKLNNIGLDYITLAGGYLDPSVCSTYLTNETSFPRKNFYCQMLKAVRLHLTNIRVFHVGGFRSADIMRTVVSNNFGDGIAMARALAAEPDLPMKILNGQTISAKDNILERSEFFLSKQAASTQMWQFAENRTVLDLSNSDHVKAFLVALEKHRSEHSDSEDFVDFVKFDIDSLPC</sequence>
<dbReference type="Proteomes" id="UP001608902">
    <property type="component" value="Unassembled WGS sequence"/>
</dbReference>
<dbReference type="PANTHER" id="PTHR43656">
    <property type="entry name" value="BINDING OXIDOREDUCTASE, PUTATIVE (AFU_ORTHOLOGUE AFUA_2G08260)-RELATED"/>
    <property type="match status" value="1"/>
</dbReference>
<evidence type="ECO:0000259" key="3">
    <source>
        <dbReference type="Pfam" id="PF00724"/>
    </source>
</evidence>
<keyword evidence="2" id="KW-0560">Oxidoreductase</keyword>
<feature type="domain" description="NADH:flavin oxidoreductase/NADH oxidase N-terminal" evidence="3">
    <location>
        <begin position="49"/>
        <end position="368"/>
    </location>
</feature>
<evidence type="ECO:0000256" key="2">
    <source>
        <dbReference type="ARBA" id="ARBA00023002"/>
    </source>
</evidence>
<dbReference type="InterPro" id="IPR001155">
    <property type="entry name" value="OxRdtase_FMN_N"/>
</dbReference>
<dbReference type="InterPro" id="IPR013785">
    <property type="entry name" value="Aldolase_TIM"/>
</dbReference>
<evidence type="ECO:0000313" key="5">
    <source>
        <dbReference type="Proteomes" id="UP001608902"/>
    </source>
</evidence>
<dbReference type="Gene3D" id="3.20.20.70">
    <property type="entry name" value="Aldolase class I"/>
    <property type="match status" value="1"/>
</dbReference>
<evidence type="ECO:0000256" key="1">
    <source>
        <dbReference type="ARBA" id="ARBA00022630"/>
    </source>
</evidence>
<dbReference type="GO" id="GO:0016491">
    <property type="term" value="F:oxidoreductase activity"/>
    <property type="evidence" value="ECO:0007669"/>
    <property type="project" value="UniProtKB-KW"/>
</dbReference>
<gene>
    <name evidence="4" type="ORF">AB6A40_005887</name>
</gene>
<keyword evidence="5" id="KW-1185">Reference proteome</keyword>
<dbReference type="AlphaFoldDB" id="A0ABD6EGS1"/>
<reference evidence="4 5" key="1">
    <citation type="submission" date="2024-08" db="EMBL/GenBank/DDBJ databases">
        <title>Gnathostoma spinigerum genome.</title>
        <authorList>
            <person name="Gonzalez-Bertolin B."/>
            <person name="Monzon S."/>
            <person name="Zaballos A."/>
            <person name="Jimenez P."/>
            <person name="Dekumyoy P."/>
            <person name="Varona S."/>
            <person name="Cuesta I."/>
            <person name="Sumanam S."/>
            <person name="Adisakwattana P."/>
            <person name="Gasser R.B."/>
            <person name="Hernandez-Gonzalez A."/>
            <person name="Young N.D."/>
            <person name="Perteguer M.J."/>
        </authorList>
    </citation>
    <scope>NUCLEOTIDE SEQUENCE [LARGE SCALE GENOMIC DNA]</scope>
    <source>
        <strain evidence="4">AL3</strain>
        <tissue evidence="4">Liver</tissue>
    </source>
</reference>
<proteinExistence type="predicted"/>
<evidence type="ECO:0000313" key="4">
    <source>
        <dbReference type="EMBL" id="MFH4979178.1"/>
    </source>
</evidence>
<organism evidence="4 5">
    <name type="scientific">Gnathostoma spinigerum</name>
    <dbReference type="NCBI Taxonomy" id="75299"/>
    <lineage>
        <taxon>Eukaryota</taxon>
        <taxon>Metazoa</taxon>
        <taxon>Ecdysozoa</taxon>
        <taxon>Nematoda</taxon>
        <taxon>Chromadorea</taxon>
        <taxon>Rhabditida</taxon>
        <taxon>Spirurina</taxon>
        <taxon>Gnathostomatomorpha</taxon>
        <taxon>Gnathostomatoidea</taxon>
        <taxon>Gnathostomatidae</taxon>
        <taxon>Gnathostoma</taxon>
    </lineage>
</organism>
<dbReference type="InterPro" id="IPR051799">
    <property type="entry name" value="NADH_flavin_oxidoreductase"/>
</dbReference>
<dbReference type="SUPFAM" id="SSF51395">
    <property type="entry name" value="FMN-linked oxidoreductases"/>
    <property type="match status" value="1"/>
</dbReference>
<dbReference type="PANTHER" id="PTHR43656:SF5">
    <property type="entry name" value="NADH:FLAVIN OXIDOREDUCTASE_NADH OXIDASE N-TERMINAL DOMAIN-CONTAINING PROTEIN"/>
    <property type="match status" value="1"/>
</dbReference>
<comment type="caution">
    <text evidence="4">The sequence shown here is derived from an EMBL/GenBank/DDBJ whole genome shotgun (WGS) entry which is preliminary data.</text>
</comment>
<protein>
    <recommendedName>
        <fullName evidence="3">NADH:flavin oxidoreductase/NADH oxidase N-terminal domain-containing protein</fullName>
    </recommendedName>
</protein>
<accession>A0ABD6EGS1</accession>